<evidence type="ECO:0000313" key="5">
    <source>
        <dbReference type="Proteomes" id="UP000012174"/>
    </source>
</evidence>
<dbReference type="Gene3D" id="4.10.60.10">
    <property type="entry name" value="Zinc finger, CCHC-type"/>
    <property type="match status" value="6"/>
</dbReference>
<feature type="compositionally biased region" description="Low complexity" evidence="2">
    <location>
        <begin position="25"/>
        <end position="41"/>
    </location>
</feature>
<keyword evidence="1" id="KW-0862">Zinc</keyword>
<dbReference type="GO" id="GO:0003676">
    <property type="term" value="F:nucleic acid binding"/>
    <property type="evidence" value="ECO:0007669"/>
    <property type="project" value="InterPro"/>
</dbReference>
<feature type="domain" description="CCHC-type" evidence="3">
    <location>
        <begin position="105"/>
        <end position="120"/>
    </location>
</feature>
<gene>
    <name evidence="4" type="ORF">UCREL1_9973</name>
</gene>
<dbReference type="OMA" id="RVRDCPE"/>
<dbReference type="SUPFAM" id="SSF57756">
    <property type="entry name" value="Retrovirus zinc finger-like domains"/>
    <property type="match status" value="6"/>
</dbReference>
<proteinExistence type="predicted"/>
<dbReference type="PROSITE" id="PS50158">
    <property type="entry name" value="ZF_CCHC"/>
    <property type="match status" value="11"/>
</dbReference>
<feature type="domain" description="CCHC-type" evidence="3">
    <location>
        <begin position="300"/>
        <end position="316"/>
    </location>
</feature>
<feature type="domain" description="CCHC-type" evidence="3">
    <location>
        <begin position="126"/>
        <end position="141"/>
    </location>
</feature>
<reference evidence="5" key="1">
    <citation type="journal article" date="2013" name="Genome Announc.">
        <title>Draft genome sequence of the grapevine dieback fungus Eutypa lata UCR-EL1.</title>
        <authorList>
            <person name="Blanco-Ulate B."/>
            <person name="Rolshausen P.E."/>
            <person name="Cantu D."/>
        </authorList>
    </citation>
    <scope>NUCLEOTIDE SEQUENCE [LARGE SCALE GENOMIC DNA]</scope>
    <source>
        <strain evidence="5">UCR-EL1</strain>
    </source>
</reference>
<evidence type="ECO:0000256" key="2">
    <source>
        <dbReference type="SAM" id="MobiDB-lite"/>
    </source>
</evidence>
<dbReference type="InterPro" id="IPR051714">
    <property type="entry name" value="Znf_CCHC_NABP"/>
</dbReference>
<feature type="region of interest" description="Disordered" evidence="2">
    <location>
        <begin position="462"/>
        <end position="509"/>
    </location>
</feature>
<accession>M7SFT8</accession>
<dbReference type="eggNOG" id="KOG0335">
    <property type="taxonomic scope" value="Eukaryota"/>
</dbReference>
<dbReference type="SMART" id="SM00343">
    <property type="entry name" value="ZnF_C2HC"/>
    <property type="match status" value="11"/>
</dbReference>
<feature type="compositionally biased region" description="Gly residues" evidence="2">
    <location>
        <begin position="497"/>
        <end position="509"/>
    </location>
</feature>
<evidence type="ECO:0000259" key="3">
    <source>
        <dbReference type="PROSITE" id="PS50158"/>
    </source>
</evidence>
<name>M7SFT8_EUTLA</name>
<evidence type="ECO:0000256" key="1">
    <source>
        <dbReference type="PROSITE-ProRule" id="PRU00047"/>
    </source>
</evidence>
<feature type="domain" description="CCHC-type" evidence="3">
    <location>
        <begin position="394"/>
        <end position="409"/>
    </location>
</feature>
<dbReference type="HOGENOM" id="CLU_024213_0_0_1"/>
<evidence type="ECO:0000313" key="4">
    <source>
        <dbReference type="EMBL" id="EMR63098.1"/>
    </source>
</evidence>
<feature type="domain" description="CCHC-type" evidence="3">
    <location>
        <begin position="442"/>
        <end position="457"/>
    </location>
</feature>
<dbReference type="Pfam" id="PF00098">
    <property type="entry name" value="zf-CCHC"/>
    <property type="match status" value="11"/>
</dbReference>
<feature type="domain" description="CCHC-type" evidence="3">
    <location>
        <begin position="349"/>
        <end position="364"/>
    </location>
</feature>
<dbReference type="InterPro" id="IPR001878">
    <property type="entry name" value="Znf_CCHC"/>
</dbReference>
<dbReference type="STRING" id="1287681.M7SFT8"/>
<dbReference type="GO" id="GO:0008270">
    <property type="term" value="F:zinc ion binding"/>
    <property type="evidence" value="ECO:0007669"/>
    <property type="project" value="UniProtKB-KW"/>
</dbReference>
<dbReference type="Proteomes" id="UP000012174">
    <property type="component" value="Unassembled WGS sequence"/>
</dbReference>
<dbReference type="EMBL" id="KB707280">
    <property type="protein sequence ID" value="EMR63098.1"/>
    <property type="molecule type" value="Genomic_DNA"/>
</dbReference>
<feature type="domain" description="CCHC-type" evidence="3">
    <location>
        <begin position="373"/>
        <end position="388"/>
    </location>
</feature>
<feature type="domain" description="CCHC-type" evidence="3">
    <location>
        <begin position="273"/>
        <end position="289"/>
    </location>
</feature>
<dbReference type="AlphaFoldDB" id="M7SFT8"/>
<keyword evidence="1" id="KW-0863">Zinc-finger</keyword>
<dbReference type="PANTHER" id="PTHR23002">
    <property type="entry name" value="ZINC FINGER CCHC DOMAIN CONTAINING PROTEIN"/>
    <property type="match status" value="1"/>
</dbReference>
<feature type="domain" description="CCHC-type" evidence="3">
    <location>
        <begin position="79"/>
        <end position="94"/>
    </location>
</feature>
<dbReference type="KEGG" id="ela:UCREL1_9973"/>
<protein>
    <submittedName>
        <fullName evidence="4">Putative zinc knuckle transcription factor protein</fullName>
    </submittedName>
</protein>
<feature type="region of interest" description="Disordered" evidence="2">
    <location>
        <begin position="1"/>
        <end position="49"/>
    </location>
</feature>
<keyword evidence="5" id="KW-1185">Reference proteome</keyword>
<dbReference type="OrthoDB" id="8026949at2759"/>
<feature type="domain" description="CCHC-type" evidence="3">
    <location>
        <begin position="418"/>
        <end position="433"/>
    </location>
</feature>
<keyword evidence="1" id="KW-0479">Metal-binding</keyword>
<organism evidence="4 5">
    <name type="scientific">Eutypa lata (strain UCR-EL1)</name>
    <name type="common">Grapevine dieback disease fungus</name>
    <name type="synonym">Eutypa armeniacae</name>
    <dbReference type="NCBI Taxonomy" id="1287681"/>
    <lineage>
        <taxon>Eukaryota</taxon>
        <taxon>Fungi</taxon>
        <taxon>Dikarya</taxon>
        <taxon>Ascomycota</taxon>
        <taxon>Pezizomycotina</taxon>
        <taxon>Sordariomycetes</taxon>
        <taxon>Xylariomycetidae</taxon>
        <taxon>Xylariales</taxon>
        <taxon>Diatrypaceae</taxon>
        <taxon>Eutypa</taxon>
    </lineage>
</organism>
<sequence length="509" mass="55639">MADWGPGNNTTGPADQWGNGGGSNDFGTNDFGTNDNFGGTNFDDDQFGGGAADGFDNGFGGGSGAVDGGRANGGGDRTCYNCGQEGHNKADCTNPSVPREFTGTCRVCEKEGHMAKDCPDKPPAQCRNCGEEGHHAVECKNPRKVDRSEVDDVLTEQAWEQLLTAVKENDMDDVKIAVQQYVKSCPDTTYLSLEQAFRQQDIGLYFIAIEKPIMATMTNMDFQGNLDKTYTVTYRFDSRAARPREVPSWPKSPEENEERLKDAGEVVTRGLPKCSNCEQLGHISKNCDQEKMEKERVIIKCFNCDEEGHRIRDCPKERYDPFACKNCKEPGHKAADCPMPRVAGPDVECRKCNGMGHFSRDCPEGGGGGSHACFNCGEEGHSSKECTNPKKITCRNCDGEGHRANECPEPRNMEKVQCRNCDEYGHESRQCPKPRDWSRVTCSNCGETGHTKVRCKKETVAPDSFDDGPTPIPEMGTIDTSDWNTGGDMPTSTDTGGWDGNVGGGGNNW</sequence>
<dbReference type="InterPro" id="IPR036875">
    <property type="entry name" value="Znf_CCHC_sf"/>
</dbReference>
<feature type="domain" description="CCHC-type" evidence="3">
    <location>
        <begin position="324"/>
        <end position="338"/>
    </location>
</feature>